<dbReference type="Pfam" id="PF01208">
    <property type="entry name" value="URO-D"/>
    <property type="match status" value="1"/>
</dbReference>
<reference evidence="2 3" key="1">
    <citation type="submission" date="2022-08" db="EMBL/GenBank/DDBJ databases">
        <title>Bacterial and archaeal communities from various locations to study Microbial Dark Matter (Phase II).</title>
        <authorList>
            <person name="Stepanauskas R."/>
        </authorList>
    </citation>
    <scope>NUCLEOTIDE SEQUENCE [LARGE SCALE GENOMIC DNA]</scope>
    <source>
        <strain evidence="2 3">PD1</strain>
    </source>
</reference>
<organism evidence="2 3">
    <name type="scientific">Candidatus Fervidibacter sacchari</name>
    <dbReference type="NCBI Taxonomy" id="1448929"/>
    <lineage>
        <taxon>Bacteria</taxon>
        <taxon>Candidatus Fervidibacterota</taxon>
        <taxon>Candidatus Fervidibacter</taxon>
    </lineage>
</organism>
<dbReference type="Proteomes" id="UP001204798">
    <property type="component" value="Unassembled WGS sequence"/>
</dbReference>
<protein>
    <recommendedName>
        <fullName evidence="1">Uroporphyrinogen decarboxylase (URO-D) domain-containing protein</fullName>
    </recommendedName>
</protein>
<feature type="domain" description="Uroporphyrinogen decarboxylase (URO-D)" evidence="1">
    <location>
        <begin position="118"/>
        <end position="367"/>
    </location>
</feature>
<dbReference type="SUPFAM" id="SSF51726">
    <property type="entry name" value="UROD/MetE-like"/>
    <property type="match status" value="1"/>
</dbReference>
<dbReference type="InterPro" id="IPR000257">
    <property type="entry name" value="Uroporphyrinogen_deCOase"/>
</dbReference>
<name>A0ABT2EQA9_9BACT</name>
<evidence type="ECO:0000259" key="1">
    <source>
        <dbReference type="Pfam" id="PF01208"/>
    </source>
</evidence>
<keyword evidence="3" id="KW-1185">Reference proteome</keyword>
<comment type="caution">
    <text evidence="2">The sequence shown here is derived from an EMBL/GenBank/DDBJ whole genome shotgun (WGS) entry which is preliminary data.</text>
</comment>
<accession>A0ABT2EQA9</accession>
<gene>
    <name evidence="2" type="ORF">M2350_002519</name>
</gene>
<dbReference type="PANTHER" id="PTHR47099:SF1">
    <property type="entry name" value="METHYLCOBAMIDE:COM METHYLTRANSFERASE MTBA"/>
    <property type="match status" value="1"/>
</dbReference>
<dbReference type="Gene3D" id="3.20.20.210">
    <property type="match status" value="1"/>
</dbReference>
<dbReference type="InterPro" id="IPR052024">
    <property type="entry name" value="Methanogen_methyltrans"/>
</dbReference>
<sequence length="374" mass="43132">MSLWRRKAEREERPKSLSPRERVWRSLRHQPVDRVPCVDAYFLPETLQRWEREGFPKGAVVSEFFDLDLVCLPVDCTMGRRRQVIDETEDYRIIVDPDGVTRKHWKVYTTTPQELDFPVKQPKDWREIRPLLKAHEERLPENLEAQVAHARERQRFIALSFVEPCTLARKLLGNRQWVESLQAQSPILDEILETGVRLIVETVDIALKRLTAAGFRQSPCDGVWLHAELAYTHGAFMTDREYRSVVLPYHRQLVAELKRRGLAVMLYTQGNALTFLKSVHKSGFDAVLPLESFSQNDLATFKRTYGQRTALGGNISADRLMESDEAAEREVSEKVRVGLGEDFSGYLFCLDRPVPPSLPLERYMKALSIARSIA</sequence>
<evidence type="ECO:0000313" key="2">
    <source>
        <dbReference type="EMBL" id="MCS3920102.1"/>
    </source>
</evidence>
<evidence type="ECO:0000313" key="3">
    <source>
        <dbReference type="Proteomes" id="UP001204798"/>
    </source>
</evidence>
<dbReference type="EMBL" id="JANUCP010000004">
    <property type="protein sequence ID" value="MCS3920102.1"/>
    <property type="molecule type" value="Genomic_DNA"/>
</dbReference>
<proteinExistence type="predicted"/>
<dbReference type="InterPro" id="IPR038071">
    <property type="entry name" value="UROD/MetE-like_sf"/>
</dbReference>
<dbReference type="RefSeq" id="WP_259097726.1">
    <property type="nucleotide sequence ID" value="NZ_CP130454.1"/>
</dbReference>
<dbReference type="PANTHER" id="PTHR47099">
    <property type="entry name" value="METHYLCOBAMIDE:COM METHYLTRANSFERASE MTBA"/>
    <property type="match status" value="1"/>
</dbReference>